<evidence type="ECO:0000313" key="1">
    <source>
        <dbReference type="EMBL" id="KDP46011.1"/>
    </source>
</evidence>
<gene>
    <name evidence="1" type="ORF">JCGZ_14918</name>
</gene>
<sequence>MENVRVEELSRSRLTLKLHVTRVAWYRWKSKNENCRWRQSRFAPLKALLVWKEARKGTSGSKGVDRHLALIEQWPETGREERCVLEPRKEEEEKGKKKKEKAGFLTISVRFKLVWSNSAI</sequence>
<evidence type="ECO:0000313" key="2">
    <source>
        <dbReference type="Proteomes" id="UP000027138"/>
    </source>
</evidence>
<accession>A0A067LBZ4</accession>
<reference evidence="1 2" key="1">
    <citation type="journal article" date="2014" name="PLoS ONE">
        <title>Global Analysis of Gene Expression Profiles in Physic Nut (Jatropha curcas L.) Seedlings Exposed to Salt Stress.</title>
        <authorList>
            <person name="Zhang L."/>
            <person name="Zhang C."/>
            <person name="Wu P."/>
            <person name="Chen Y."/>
            <person name="Li M."/>
            <person name="Jiang H."/>
            <person name="Wu G."/>
        </authorList>
    </citation>
    <scope>NUCLEOTIDE SEQUENCE [LARGE SCALE GENOMIC DNA]</scope>
    <source>
        <strain evidence="2">cv. GZQX0401</strain>
        <tissue evidence="1">Young leaves</tissue>
    </source>
</reference>
<dbReference type="AlphaFoldDB" id="A0A067LBZ4"/>
<dbReference type="EMBL" id="KK914223">
    <property type="protein sequence ID" value="KDP46011.1"/>
    <property type="molecule type" value="Genomic_DNA"/>
</dbReference>
<keyword evidence="2" id="KW-1185">Reference proteome</keyword>
<proteinExistence type="predicted"/>
<dbReference type="Proteomes" id="UP000027138">
    <property type="component" value="Unassembled WGS sequence"/>
</dbReference>
<organism evidence="1 2">
    <name type="scientific">Jatropha curcas</name>
    <name type="common">Barbados nut</name>
    <dbReference type="NCBI Taxonomy" id="180498"/>
    <lineage>
        <taxon>Eukaryota</taxon>
        <taxon>Viridiplantae</taxon>
        <taxon>Streptophyta</taxon>
        <taxon>Embryophyta</taxon>
        <taxon>Tracheophyta</taxon>
        <taxon>Spermatophyta</taxon>
        <taxon>Magnoliopsida</taxon>
        <taxon>eudicotyledons</taxon>
        <taxon>Gunneridae</taxon>
        <taxon>Pentapetalae</taxon>
        <taxon>rosids</taxon>
        <taxon>fabids</taxon>
        <taxon>Malpighiales</taxon>
        <taxon>Euphorbiaceae</taxon>
        <taxon>Crotonoideae</taxon>
        <taxon>Jatropheae</taxon>
        <taxon>Jatropha</taxon>
    </lineage>
</organism>
<protein>
    <submittedName>
        <fullName evidence="1">Uncharacterized protein</fullName>
    </submittedName>
</protein>
<name>A0A067LBZ4_JATCU</name>